<reference evidence="3" key="1">
    <citation type="submission" date="2009-10" db="EMBL/GenBank/DDBJ databases">
        <title>The complete chromosome of Gordonia bronchialis DSM 43247.</title>
        <authorList>
            <consortium name="US DOE Joint Genome Institute (JGI-PGF)"/>
            <person name="Lucas S."/>
            <person name="Copeland A."/>
            <person name="Lapidus A."/>
            <person name="Glavina del Rio T."/>
            <person name="Dalin E."/>
            <person name="Tice H."/>
            <person name="Bruce D."/>
            <person name="Goodwin L."/>
            <person name="Pitluck S."/>
            <person name="Kyrpides N."/>
            <person name="Mavromatis K."/>
            <person name="Ivanova N."/>
            <person name="Ovchinnikova G."/>
            <person name="Saunders E."/>
            <person name="Brettin T."/>
            <person name="Detter J.C."/>
            <person name="Han C."/>
            <person name="Larimer F."/>
            <person name="Land M."/>
            <person name="Hauser L."/>
            <person name="Markowitz V."/>
            <person name="Cheng J.-F."/>
            <person name="Hugenholtz P."/>
            <person name="Woyke T."/>
            <person name="Wu D."/>
            <person name="Jando M."/>
            <person name="Schneider S."/>
            <person name="Goeker M."/>
            <person name="Klenk H.-P."/>
            <person name="Eisen J.A."/>
        </authorList>
    </citation>
    <scope>NUCLEOTIDE SEQUENCE [LARGE SCALE GENOMIC DNA]</scope>
    <source>
        <strain evidence="3">ATCC 25592 / DSM 43247 / BCRC 13721 / JCM 3198 / KCTC 3076 / NBRC 16047 / NCTC 10667</strain>
    </source>
</reference>
<organism evidence="2 3">
    <name type="scientific">Gordonia bronchialis (strain ATCC 25592 / DSM 43247 / BCRC 13721 / JCM 3198 / KCTC 3076 / NBRC 16047 / NCTC 10667)</name>
    <name type="common">Rhodococcus bronchialis</name>
    <dbReference type="NCBI Taxonomy" id="526226"/>
    <lineage>
        <taxon>Bacteria</taxon>
        <taxon>Bacillati</taxon>
        <taxon>Actinomycetota</taxon>
        <taxon>Actinomycetes</taxon>
        <taxon>Mycobacteriales</taxon>
        <taxon>Gordoniaceae</taxon>
        <taxon>Gordonia</taxon>
    </lineage>
</organism>
<accession>D0L738</accession>
<evidence type="ECO:0000256" key="1">
    <source>
        <dbReference type="SAM" id="SignalP"/>
    </source>
</evidence>
<evidence type="ECO:0000313" key="3">
    <source>
        <dbReference type="Proteomes" id="UP000001219"/>
    </source>
</evidence>
<keyword evidence="1" id="KW-0732">Signal</keyword>
<protein>
    <recommendedName>
        <fullName evidence="4">Lipoprotein</fullName>
    </recommendedName>
</protein>
<dbReference type="EMBL" id="CP001802">
    <property type="protein sequence ID" value="ACY20823.1"/>
    <property type="molecule type" value="Genomic_DNA"/>
</dbReference>
<gene>
    <name evidence="2" type="ordered locus">Gbro_1548</name>
</gene>
<keyword evidence="3" id="KW-1185">Reference proteome</keyword>
<sequence length="104" mass="10849">MPRKSAVTLCTVALALLAACGESGVDTADVARELQVELPANAHVVTSSAGQPYEDKQGNFCAKVSFLLDHSATNAYVGQYFPQGRLIDETLFQPGGGCTGSTDV</sequence>
<dbReference type="PROSITE" id="PS51257">
    <property type="entry name" value="PROKAR_LIPOPROTEIN"/>
    <property type="match status" value="1"/>
</dbReference>
<dbReference type="RefSeq" id="WP_012833391.1">
    <property type="nucleotide sequence ID" value="NC_013441.1"/>
</dbReference>
<evidence type="ECO:0000313" key="2">
    <source>
        <dbReference type="EMBL" id="ACY20823.1"/>
    </source>
</evidence>
<name>D0L738_GORB4</name>
<proteinExistence type="predicted"/>
<evidence type="ECO:0008006" key="4">
    <source>
        <dbReference type="Google" id="ProtNLM"/>
    </source>
</evidence>
<dbReference type="HOGENOM" id="CLU_2246156_0_0_11"/>
<feature type="signal peptide" evidence="1">
    <location>
        <begin position="1"/>
        <end position="28"/>
    </location>
</feature>
<dbReference type="Proteomes" id="UP000001219">
    <property type="component" value="Chromosome"/>
</dbReference>
<dbReference type="AlphaFoldDB" id="D0L738"/>
<reference evidence="2 3" key="2">
    <citation type="journal article" date="2010" name="Stand. Genomic Sci.">
        <title>Complete genome sequence of Gordonia bronchialis type strain (3410).</title>
        <authorList>
            <person name="Ivanova N."/>
            <person name="Sikorski J."/>
            <person name="Jando M."/>
            <person name="Lapidus A."/>
            <person name="Nolan M."/>
            <person name="Lucas S."/>
            <person name="Del Rio T.G."/>
            <person name="Tice H."/>
            <person name="Copeland A."/>
            <person name="Cheng J.F."/>
            <person name="Chen F."/>
            <person name="Bruce D."/>
            <person name="Goodwin L."/>
            <person name="Pitluck S."/>
            <person name="Mavromatis K."/>
            <person name="Ovchinnikova G."/>
            <person name="Pati A."/>
            <person name="Chen A."/>
            <person name="Palaniappan K."/>
            <person name="Land M."/>
            <person name="Hauser L."/>
            <person name="Chang Y.J."/>
            <person name="Jeffries C.D."/>
            <person name="Chain P."/>
            <person name="Saunders E."/>
            <person name="Han C."/>
            <person name="Detter J.C."/>
            <person name="Brettin T."/>
            <person name="Rohde M."/>
            <person name="Goker M."/>
            <person name="Bristow J."/>
            <person name="Eisen J.A."/>
            <person name="Markowitz V."/>
            <person name="Hugenholtz P."/>
            <person name="Klenk H.P."/>
            <person name="Kyrpides N.C."/>
        </authorList>
    </citation>
    <scope>NUCLEOTIDE SEQUENCE [LARGE SCALE GENOMIC DNA]</scope>
    <source>
        <strain evidence="3">ATCC 25592 / DSM 43247 / BCRC 13721 / JCM 3198 / KCTC 3076 / NBRC 16047 / NCTC 10667</strain>
    </source>
</reference>
<dbReference type="KEGG" id="gbr:Gbro_1548"/>
<feature type="chain" id="PRO_5039134546" description="Lipoprotein" evidence="1">
    <location>
        <begin position="29"/>
        <end position="104"/>
    </location>
</feature>